<dbReference type="PANTHER" id="PTHR39082">
    <property type="entry name" value="PHOSPHOLIPASE C-BETA-2-RELATED"/>
    <property type="match status" value="1"/>
</dbReference>
<reference evidence="4" key="1">
    <citation type="journal article" date="2014" name="Front. Microbiol.">
        <title>High frequency of phylogenetically diverse reductive dehalogenase-homologous genes in deep subseafloor sedimentary metagenomes.</title>
        <authorList>
            <person name="Kawai M."/>
            <person name="Futagami T."/>
            <person name="Toyoda A."/>
            <person name="Takaki Y."/>
            <person name="Nishi S."/>
            <person name="Hori S."/>
            <person name="Arai W."/>
            <person name="Tsubouchi T."/>
            <person name="Morono Y."/>
            <person name="Uchiyama I."/>
            <person name="Ito T."/>
            <person name="Fujiyama A."/>
            <person name="Inagaki F."/>
            <person name="Takami H."/>
        </authorList>
    </citation>
    <scope>NUCLEOTIDE SEQUENCE</scope>
    <source>
        <strain evidence="4">Expedition CK06-06</strain>
    </source>
</reference>
<organism evidence="4">
    <name type="scientific">marine sediment metagenome</name>
    <dbReference type="NCBI Taxonomy" id="412755"/>
    <lineage>
        <taxon>unclassified sequences</taxon>
        <taxon>metagenomes</taxon>
        <taxon>ecological metagenomes</taxon>
    </lineage>
</organism>
<proteinExistence type="predicted"/>
<evidence type="ECO:0000259" key="2">
    <source>
        <dbReference type="Pfam" id="PF02591"/>
    </source>
</evidence>
<name>X1UUL5_9ZZZZ</name>
<feature type="coiled-coil region" evidence="1">
    <location>
        <begin position="49"/>
        <end position="76"/>
    </location>
</feature>
<evidence type="ECO:0000259" key="3">
    <source>
        <dbReference type="Pfam" id="PF24481"/>
    </source>
</evidence>
<feature type="domain" description="CT398-like coiled coil hairpin" evidence="3">
    <location>
        <begin position="2"/>
        <end position="93"/>
    </location>
</feature>
<feature type="domain" description="C4-type zinc ribbon" evidence="2">
    <location>
        <begin position="104"/>
        <end position="134"/>
    </location>
</feature>
<evidence type="ECO:0000256" key="1">
    <source>
        <dbReference type="SAM" id="Coils"/>
    </source>
</evidence>
<dbReference type="InterPro" id="IPR052376">
    <property type="entry name" value="Oxidative_Scav/Glycosyltrans"/>
</dbReference>
<dbReference type="EMBL" id="BARW01035546">
    <property type="protein sequence ID" value="GAJ21193.1"/>
    <property type="molecule type" value="Genomic_DNA"/>
</dbReference>
<protein>
    <submittedName>
        <fullName evidence="4">Uncharacterized protein</fullName>
    </submittedName>
</protein>
<dbReference type="Pfam" id="PF02591">
    <property type="entry name" value="Zn_ribbon_9"/>
    <property type="match status" value="1"/>
</dbReference>
<gene>
    <name evidence="4" type="ORF">S12H4_55418</name>
</gene>
<dbReference type="AlphaFoldDB" id="X1UUL5"/>
<accession>X1UUL5</accession>
<evidence type="ECO:0000313" key="4">
    <source>
        <dbReference type="EMBL" id="GAJ21193.1"/>
    </source>
</evidence>
<dbReference type="InterPro" id="IPR056003">
    <property type="entry name" value="CT398_CC_hairpin"/>
</dbReference>
<dbReference type="Pfam" id="PF24481">
    <property type="entry name" value="CT398_CC"/>
    <property type="match status" value="1"/>
</dbReference>
<sequence>DEVDGLRAKRDQLEDKALEIMDKVELTEASVTTISNELKTVEAEWHRQQQQLSAETEELKTRLSDLKHKRQLLLAEIDPQAVDLYHELRRQKGRAVAKVEQGICSSCRISLPITDLQRTRSGNLVQCSSCGRILFQA</sequence>
<comment type="caution">
    <text evidence="4">The sequence shown here is derived from an EMBL/GenBank/DDBJ whole genome shotgun (WGS) entry which is preliminary data.</text>
</comment>
<dbReference type="InterPro" id="IPR003743">
    <property type="entry name" value="Zf-RING_7"/>
</dbReference>
<dbReference type="Gene3D" id="1.10.287.1490">
    <property type="match status" value="1"/>
</dbReference>
<keyword evidence="1" id="KW-0175">Coiled coil</keyword>
<feature type="non-terminal residue" evidence="4">
    <location>
        <position position="1"/>
    </location>
</feature>
<dbReference type="PANTHER" id="PTHR39082:SF1">
    <property type="entry name" value="SCAVENGER RECEPTOR CLASS A MEMBER 3"/>
    <property type="match status" value="1"/>
</dbReference>